<name>A0AAD5VPY2_9AGAR</name>
<dbReference type="InterPro" id="IPR001810">
    <property type="entry name" value="F-box_dom"/>
</dbReference>
<dbReference type="SUPFAM" id="SSF81383">
    <property type="entry name" value="F-box domain"/>
    <property type="match status" value="1"/>
</dbReference>
<gene>
    <name evidence="3" type="ORF">NP233_g8957</name>
</gene>
<organism evidence="3 4">
    <name type="scientific">Leucocoprinus birnbaumii</name>
    <dbReference type="NCBI Taxonomy" id="56174"/>
    <lineage>
        <taxon>Eukaryota</taxon>
        <taxon>Fungi</taxon>
        <taxon>Dikarya</taxon>
        <taxon>Basidiomycota</taxon>
        <taxon>Agaricomycotina</taxon>
        <taxon>Agaricomycetes</taxon>
        <taxon>Agaricomycetidae</taxon>
        <taxon>Agaricales</taxon>
        <taxon>Agaricineae</taxon>
        <taxon>Agaricaceae</taxon>
        <taxon>Leucocoprinus</taxon>
    </lineage>
</organism>
<evidence type="ECO:0000313" key="3">
    <source>
        <dbReference type="EMBL" id="KAJ3563413.1"/>
    </source>
</evidence>
<reference evidence="3" key="1">
    <citation type="submission" date="2022-07" db="EMBL/GenBank/DDBJ databases">
        <title>Genome Sequence of Leucocoprinus birnbaumii.</title>
        <authorList>
            <person name="Buettner E."/>
        </authorList>
    </citation>
    <scope>NUCLEOTIDE SEQUENCE</scope>
    <source>
        <strain evidence="3">VT141</strain>
    </source>
</reference>
<accession>A0AAD5VPY2</accession>
<evidence type="ECO:0000313" key="4">
    <source>
        <dbReference type="Proteomes" id="UP001213000"/>
    </source>
</evidence>
<dbReference type="InterPro" id="IPR036047">
    <property type="entry name" value="F-box-like_dom_sf"/>
</dbReference>
<dbReference type="Gene3D" id="1.20.1280.50">
    <property type="match status" value="1"/>
</dbReference>
<sequence length="592" mass="67494">MQPSKEESYGMEIFKLVRNFGPPPIEAREDLSVNLTIAETRLASLQHQHDKLLKEMDRYHFTIDAINSLDSPWRRLPSELMAEIFLYCRPDKATQKPSAKTVPLTLTQVCSTWYQIVTDIPQLWSTINLTVDSPCGHEKMTQGTEYLRVCALRSKHAPIELHLSVLFLAYPPSYELIKQHSNQFTAIVIHYPKSPTDEGVTPEGPHHIYIPSREPLSFPNLRSLEIQDPSRNNLAESDFNQLRSIADSARSLQRYLFFSRVLQPNGPVVTNWVNVTEVTLIDPTPVALLSHILRNAPLLRLASFNCLYEILGPGINPPMLEMLSNHRLAVPFTHVHLQTMLISYGDPSTLATLFNLLTLPSLQHILFEKWTEDASPWARNEFITFLTRSKCPLRSLDLYFTTVTTEELVEILKLPNVWVTLKELMIQNGRSQTNIITDDFCELLTLPTPLIRDQAPDGEIIQGICPNLEVIGFHFCHSCTMPALVRMLRSRLDLNFQYPRSSITASSVGMPRGPGYLRYFETDVAPDVAELHLKPLLQDGLVTMLYDSDTNMLPASEEEKRLLKKFTSEGLELWEYDPVQGAWGPSDFWMRV</sequence>
<keyword evidence="4" id="KW-1185">Reference proteome</keyword>
<evidence type="ECO:0000256" key="1">
    <source>
        <dbReference type="SAM" id="Coils"/>
    </source>
</evidence>
<evidence type="ECO:0000259" key="2">
    <source>
        <dbReference type="Pfam" id="PF12937"/>
    </source>
</evidence>
<dbReference type="Proteomes" id="UP001213000">
    <property type="component" value="Unassembled WGS sequence"/>
</dbReference>
<feature type="domain" description="F-box" evidence="2">
    <location>
        <begin position="73"/>
        <end position="129"/>
    </location>
</feature>
<dbReference type="EMBL" id="JANIEX010000762">
    <property type="protein sequence ID" value="KAJ3563413.1"/>
    <property type="molecule type" value="Genomic_DNA"/>
</dbReference>
<dbReference type="AlphaFoldDB" id="A0AAD5VPY2"/>
<feature type="coiled-coil region" evidence="1">
    <location>
        <begin position="28"/>
        <end position="55"/>
    </location>
</feature>
<keyword evidence="1" id="KW-0175">Coiled coil</keyword>
<comment type="caution">
    <text evidence="3">The sequence shown here is derived from an EMBL/GenBank/DDBJ whole genome shotgun (WGS) entry which is preliminary data.</text>
</comment>
<dbReference type="Pfam" id="PF12937">
    <property type="entry name" value="F-box-like"/>
    <property type="match status" value="1"/>
</dbReference>
<protein>
    <recommendedName>
        <fullName evidence="2">F-box domain-containing protein</fullName>
    </recommendedName>
</protein>
<proteinExistence type="predicted"/>